<evidence type="ECO:0000256" key="2">
    <source>
        <dbReference type="ARBA" id="ARBA00007639"/>
    </source>
</evidence>
<keyword evidence="7" id="KW-1185">Reference proteome</keyword>
<reference evidence="6 7" key="1">
    <citation type="submission" date="2021-03" db="EMBL/GenBank/DDBJ databases">
        <title>Antimicrobial resistance genes in bacteria isolated from Japanese honey, and their potential for conferring macrolide and lincosamide resistance in the American foulbrood pathogen Paenibacillus larvae.</title>
        <authorList>
            <person name="Okamoto M."/>
            <person name="Kumagai M."/>
            <person name="Kanamori H."/>
            <person name="Takamatsu D."/>
        </authorList>
    </citation>
    <scope>NUCLEOTIDE SEQUENCE [LARGE SCALE GENOMIC DNA]</scope>
    <source>
        <strain evidence="6 7">J6TS1</strain>
    </source>
</reference>
<proteinExistence type="inferred from homology"/>
<dbReference type="InterPro" id="IPR025997">
    <property type="entry name" value="SBP_2_dom"/>
</dbReference>
<sequence length="326" mass="35303">MKKAIFILFVVSSLLLFACSANTSSESETSNGKGTDGNSLKIGVVLMSLNSEYWKLNMAGAKKAAEDLGVDIEILGPSEETLYEEQVKMVEDLVSSKINGLVVAASLPEAMSPALQNAHSANIPVVLVDANVNEFDERVTFIGTENYNAAFKGGEFISDQLDNGDKVLIVRGQMGAKVHDERTKGFQDALKDKKIKFTVQDAQSDRVKAVNIVENVLTAEPDIKAVFATSDEMALGSFKGLENKGGTKIPLIGFDGTPDGLQAVTEGKMVANIAQDPYQMGYLGVESAYKAIKGEVVKKRIDSGSEIYTKENVDERIKMINEYLNK</sequence>
<evidence type="ECO:0000256" key="3">
    <source>
        <dbReference type="ARBA" id="ARBA00022729"/>
    </source>
</evidence>
<dbReference type="InterPro" id="IPR028082">
    <property type="entry name" value="Peripla_BP_I"/>
</dbReference>
<dbReference type="EMBL" id="BORJ01000014">
    <property type="protein sequence ID" value="GIN98354.1"/>
    <property type="molecule type" value="Genomic_DNA"/>
</dbReference>
<evidence type="ECO:0000256" key="4">
    <source>
        <dbReference type="SAM" id="SignalP"/>
    </source>
</evidence>
<dbReference type="Gene3D" id="3.40.50.2300">
    <property type="match status" value="2"/>
</dbReference>
<evidence type="ECO:0000256" key="1">
    <source>
        <dbReference type="ARBA" id="ARBA00004196"/>
    </source>
</evidence>
<dbReference type="Proteomes" id="UP000680670">
    <property type="component" value="Unassembled WGS sequence"/>
</dbReference>
<gene>
    <name evidence="6" type="ORF">J6TS1_42240</name>
</gene>
<feature type="domain" description="Periplasmic binding protein" evidence="5">
    <location>
        <begin position="42"/>
        <end position="295"/>
    </location>
</feature>
<comment type="subcellular location">
    <subcellularLocation>
        <location evidence="1">Cell envelope</location>
    </subcellularLocation>
</comment>
<dbReference type="PROSITE" id="PS51257">
    <property type="entry name" value="PROKAR_LIPOPROTEIN"/>
    <property type="match status" value="1"/>
</dbReference>
<dbReference type="CDD" id="cd01536">
    <property type="entry name" value="PBP1_ABC_sugar_binding-like"/>
    <property type="match status" value="1"/>
</dbReference>
<organism evidence="6 7">
    <name type="scientific">Siminovitchia terrae</name>
    <name type="common">Bacillus terrae</name>
    <dbReference type="NCBI Taxonomy" id="1914933"/>
    <lineage>
        <taxon>Bacteria</taxon>
        <taxon>Bacillati</taxon>
        <taxon>Bacillota</taxon>
        <taxon>Bacilli</taxon>
        <taxon>Bacillales</taxon>
        <taxon>Bacillaceae</taxon>
        <taxon>Siminovitchia</taxon>
    </lineage>
</organism>
<comment type="caution">
    <text evidence="6">The sequence shown here is derived from an EMBL/GenBank/DDBJ whole genome shotgun (WGS) entry which is preliminary data.</text>
</comment>
<evidence type="ECO:0000259" key="5">
    <source>
        <dbReference type="Pfam" id="PF13407"/>
    </source>
</evidence>
<feature type="chain" id="PRO_5045984088" description="Periplasmic binding protein domain-containing protein" evidence="4">
    <location>
        <begin position="24"/>
        <end position="326"/>
    </location>
</feature>
<name>A0ABQ4L349_SIMTE</name>
<protein>
    <recommendedName>
        <fullName evidence="5">Periplasmic binding protein domain-containing protein</fullName>
    </recommendedName>
</protein>
<dbReference type="SUPFAM" id="SSF53822">
    <property type="entry name" value="Periplasmic binding protein-like I"/>
    <property type="match status" value="1"/>
</dbReference>
<dbReference type="RefSeq" id="WP_212949266.1">
    <property type="nucleotide sequence ID" value="NZ_BORI01000009.1"/>
</dbReference>
<accession>A0ABQ4L349</accession>
<comment type="similarity">
    <text evidence="2">Belongs to the bacterial solute-binding protein 2 family.</text>
</comment>
<evidence type="ECO:0000313" key="6">
    <source>
        <dbReference type="EMBL" id="GIN98354.1"/>
    </source>
</evidence>
<dbReference type="PANTHER" id="PTHR46847">
    <property type="entry name" value="D-ALLOSE-BINDING PERIPLASMIC PROTEIN-RELATED"/>
    <property type="match status" value="1"/>
</dbReference>
<dbReference type="Pfam" id="PF13407">
    <property type="entry name" value="Peripla_BP_4"/>
    <property type="match status" value="1"/>
</dbReference>
<dbReference type="PANTHER" id="PTHR46847:SF1">
    <property type="entry name" value="D-ALLOSE-BINDING PERIPLASMIC PROTEIN-RELATED"/>
    <property type="match status" value="1"/>
</dbReference>
<feature type="signal peptide" evidence="4">
    <location>
        <begin position="1"/>
        <end position="23"/>
    </location>
</feature>
<evidence type="ECO:0000313" key="7">
    <source>
        <dbReference type="Proteomes" id="UP000680670"/>
    </source>
</evidence>
<keyword evidence="3 4" id="KW-0732">Signal</keyword>